<organism evidence="4 5">
    <name type="scientific">Cohnella faecalis</name>
    <dbReference type="NCBI Taxonomy" id="2315694"/>
    <lineage>
        <taxon>Bacteria</taxon>
        <taxon>Bacillati</taxon>
        <taxon>Bacillota</taxon>
        <taxon>Bacilli</taxon>
        <taxon>Bacillales</taxon>
        <taxon>Paenibacillaceae</taxon>
        <taxon>Cohnella</taxon>
    </lineage>
</organism>
<sequence length="168" mass="17624">MINDVFAAAQTGNAPQLMRLLSSNPALANMENAEGLTPLGFAAHFGHAQAAAVLLDYGAVINALSHSKVGYIPSNTALHAAIAGERSMEVIGLLLERGAATNIFDSNGHTCLHVAAFHDDNWEMANLLIEFGADVHAKREGGASALSIAIERGNLKVAELLREKGAVE</sequence>
<keyword evidence="1" id="KW-0677">Repeat</keyword>
<keyword evidence="2 3" id="KW-0040">ANK repeat</keyword>
<accession>A0A398CAR3</accession>
<dbReference type="Proteomes" id="UP000266340">
    <property type="component" value="Unassembled WGS sequence"/>
</dbReference>
<dbReference type="AlphaFoldDB" id="A0A398CAR3"/>
<dbReference type="SMART" id="SM00248">
    <property type="entry name" value="ANK"/>
    <property type="match status" value="4"/>
</dbReference>
<feature type="repeat" description="ANK" evidence="3">
    <location>
        <begin position="73"/>
        <end position="106"/>
    </location>
</feature>
<dbReference type="PROSITE" id="PS50297">
    <property type="entry name" value="ANK_REP_REGION"/>
    <property type="match status" value="3"/>
</dbReference>
<proteinExistence type="predicted"/>
<gene>
    <name evidence="4" type="ORF">D3H35_29775</name>
</gene>
<keyword evidence="5" id="KW-1185">Reference proteome</keyword>
<feature type="repeat" description="ANK" evidence="3">
    <location>
        <begin position="34"/>
        <end position="66"/>
    </location>
</feature>
<dbReference type="Pfam" id="PF12796">
    <property type="entry name" value="Ank_2"/>
    <property type="match status" value="1"/>
</dbReference>
<evidence type="ECO:0000256" key="1">
    <source>
        <dbReference type="ARBA" id="ARBA00022737"/>
    </source>
</evidence>
<protein>
    <submittedName>
        <fullName evidence="4">Ankyrin repeat domain-containing protein</fullName>
    </submittedName>
</protein>
<feature type="repeat" description="ANK" evidence="3">
    <location>
        <begin position="107"/>
        <end position="140"/>
    </location>
</feature>
<evidence type="ECO:0000256" key="3">
    <source>
        <dbReference type="PROSITE-ProRule" id="PRU00023"/>
    </source>
</evidence>
<evidence type="ECO:0000313" key="4">
    <source>
        <dbReference type="EMBL" id="RIE00226.1"/>
    </source>
</evidence>
<reference evidence="4 5" key="1">
    <citation type="submission" date="2018-09" db="EMBL/GenBank/DDBJ databases">
        <title>Cohnella cavernae sp. nov., isolated from a karst cave.</title>
        <authorList>
            <person name="Zhu H."/>
        </authorList>
    </citation>
    <scope>NUCLEOTIDE SEQUENCE [LARGE SCALE GENOMIC DNA]</scope>
    <source>
        <strain evidence="4 5">K2E09-144</strain>
    </source>
</reference>
<dbReference type="SUPFAM" id="SSF48403">
    <property type="entry name" value="Ankyrin repeat"/>
    <property type="match status" value="1"/>
</dbReference>
<dbReference type="Gene3D" id="1.25.40.20">
    <property type="entry name" value="Ankyrin repeat-containing domain"/>
    <property type="match status" value="2"/>
</dbReference>
<evidence type="ECO:0000313" key="5">
    <source>
        <dbReference type="Proteomes" id="UP000266340"/>
    </source>
</evidence>
<dbReference type="PRINTS" id="PR01415">
    <property type="entry name" value="ANKYRIN"/>
</dbReference>
<feature type="repeat" description="ANK" evidence="3">
    <location>
        <begin position="141"/>
        <end position="168"/>
    </location>
</feature>
<evidence type="ECO:0000256" key="2">
    <source>
        <dbReference type="ARBA" id="ARBA00023043"/>
    </source>
</evidence>
<dbReference type="Pfam" id="PF00023">
    <property type="entry name" value="Ank"/>
    <property type="match status" value="1"/>
</dbReference>
<dbReference type="InterPro" id="IPR036770">
    <property type="entry name" value="Ankyrin_rpt-contain_sf"/>
</dbReference>
<dbReference type="OrthoDB" id="5622506at2"/>
<dbReference type="PROSITE" id="PS50088">
    <property type="entry name" value="ANK_REPEAT"/>
    <property type="match status" value="4"/>
</dbReference>
<dbReference type="PANTHER" id="PTHR24126:SF14">
    <property type="entry name" value="ANK_REP_REGION DOMAIN-CONTAINING PROTEIN"/>
    <property type="match status" value="1"/>
</dbReference>
<dbReference type="InterPro" id="IPR002110">
    <property type="entry name" value="Ankyrin_rpt"/>
</dbReference>
<comment type="caution">
    <text evidence="4">The sequence shown here is derived from an EMBL/GenBank/DDBJ whole genome shotgun (WGS) entry which is preliminary data.</text>
</comment>
<dbReference type="EMBL" id="QXJM01000063">
    <property type="protein sequence ID" value="RIE00226.1"/>
    <property type="molecule type" value="Genomic_DNA"/>
</dbReference>
<name>A0A398CAR3_9BACL</name>
<dbReference type="RefSeq" id="WP_119152680.1">
    <property type="nucleotide sequence ID" value="NZ_JBHSOV010000008.1"/>
</dbReference>
<dbReference type="PANTHER" id="PTHR24126">
    <property type="entry name" value="ANKYRIN REPEAT, PH AND SEC7 DOMAIN CONTAINING PROTEIN SECG-RELATED"/>
    <property type="match status" value="1"/>
</dbReference>